<dbReference type="InterPro" id="IPR035918">
    <property type="entry name" value="CytB_endotoxin-like_sf"/>
</dbReference>
<evidence type="ECO:0000256" key="4">
    <source>
        <dbReference type="SAM" id="SignalP"/>
    </source>
</evidence>
<keyword evidence="4" id="KW-0732">Signal</keyword>
<dbReference type="EMBL" id="CP058561">
    <property type="protein sequence ID" value="QUH31628.1"/>
    <property type="molecule type" value="Genomic_DNA"/>
</dbReference>
<dbReference type="KEGG" id="vgu:HYG85_22935"/>
<organism evidence="5 6">
    <name type="scientific">Vallitalea guaymasensis</name>
    <dbReference type="NCBI Taxonomy" id="1185412"/>
    <lineage>
        <taxon>Bacteria</taxon>
        <taxon>Bacillati</taxon>
        <taxon>Bacillota</taxon>
        <taxon>Clostridia</taxon>
        <taxon>Lachnospirales</taxon>
        <taxon>Vallitaleaceae</taxon>
        <taxon>Vallitalea</taxon>
    </lineage>
</organism>
<dbReference type="Gene3D" id="3.40.198.10">
    <property type="entry name" value="Delta-endotoxin CytB-like"/>
    <property type="match status" value="1"/>
</dbReference>
<dbReference type="Pfam" id="PF01338">
    <property type="entry name" value="Bac_thur_toxin"/>
    <property type="match status" value="1"/>
</dbReference>
<gene>
    <name evidence="5" type="ORF">HYG85_22935</name>
</gene>
<feature type="region of interest" description="Disordered" evidence="3">
    <location>
        <begin position="246"/>
        <end position="272"/>
    </location>
</feature>
<dbReference type="InterPro" id="IPR001615">
    <property type="entry name" value="Endotoxin_CytB"/>
</dbReference>
<dbReference type="Proteomes" id="UP000677305">
    <property type="component" value="Chromosome"/>
</dbReference>
<keyword evidence="6" id="KW-1185">Reference proteome</keyword>
<dbReference type="GO" id="GO:0030435">
    <property type="term" value="P:sporulation resulting in formation of a cellular spore"/>
    <property type="evidence" value="ECO:0007669"/>
    <property type="project" value="UniProtKB-KW"/>
</dbReference>
<dbReference type="SUPFAM" id="SSF55676">
    <property type="entry name" value="CytB endotoxin-like"/>
    <property type="match status" value="1"/>
</dbReference>
<feature type="signal peptide" evidence="4">
    <location>
        <begin position="1"/>
        <end position="24"/>
    </location>
</feature>
<evidence type="ECO:0000313" key="5">
    <source>
        <dbReference type="EMBL" id="QUH31628.1"/>
    </source>
</evidence>
<name>A0A8J8SE71_9FIRM</name>
<evidence type="ECO:0000256" key="2">
    <source>
        <dbReference type="ARBA" id="ARBA00022969"/>
    </source>
</evidence>
<evidence type="ECO:0000256" key="1">
    <source>
        <dbReference type="ARBA" id="ARBA00009676"/>
    </source>
</evidence>
<sequence>MKKFFLVLLMLSIIITTNYSSSYAYSSNVSSSKFRIVSFSKSSSGQVLKRSTIRSNNSKSEDNIITGIKKFENTVDSNLYFNYSKALSIANNDPHLKLVSSLNKTIKKRHPDVDGITNEIMYLITQKLGTSIPAHELNFYRNAVYEEIRLAFSNLKKSSSGNFIFSSKKSYSKNNYYNLFFAFENDSQLTLIPVGLNVNVYKKDKRVFGIRVSKKREYKATVQGLKVVYSSTPIKKRPVRRQPIRRQPIRRQPIRRQPISSQPIRRQPVPRRYAPHEYLDNYTYRM</sequence>
<accession>A0A8J8SE71</accession>
<evidence type="ECO:0000256" key="3">
    <source>
        <dbReference type="SAM" id="MobiDB-lite"/>
    </source>
</evidence>
<feature type="compositionally biased region" description="Low complexity" evidence="3">
    <location>
        <begin position="255"/>
        <end position="267"/>
    </location>
</feature>
<dbReference type="GO" id="GO:0005576">
    <property type="term" value="C:extracellular region"/>
    <property type="evidence" value="ECO:0007669"/>
    <property type="project" value="InterPro"/>
</dbReference>
<keyword evidence="2" id="KW-0749">Sporulation</keyword>
<comment type="similarity">
    <text evidence="1">Belongs to the cyt1/cyt2 endotoxin family.</text>
</comment>
<feature type="chain" id="PRO_5035155481" evidence="4">
    <location>
        <begin position="25"/>
        <end position="286"/>
    </location>
</feature>
<dbReference type="RefSeq" id="WP_212691592.1">
    <property type="nucleotide sequence ID" value="NZ_CP058561.1"/>
</dbReference>
<dbReference type="AlphaFoldDB" id="A0A8J8SE71"/>
<protein>
    <submittedName>
        <fullName evidence="5">Uncharacterized protein</fullName>
    </submittedName>
</protein>
<evidence type="ECO:0000313" key="6">
    <source>
        <dbReference type="Proteomes" id="UP000677305"/>
    </source>
</evidence>
<reference evidence="5 6" key="1">
    <citation type="submission" date="2020-07" db="EMBL/GenBank/DDBJ databases">
        <title>Vallitalea guaymasensis genome.</title>
        <authorList>
            <person name="Postec A."/>
        </authorList>
    </citation>
    <scope>NUCLEOTIDE SEQUENCE [LARGE SCALE GENOMIC DNA]</scope>
    <source>
        <strain evidence="5 6">Ra1766G1</strain>
    </source>
</reference>
<proteinExistence type="inferred from homology"/>